<gene>
    <name evidence="11" type="ORF">PM001_LOCUS21275</name>
</gene>
<dbReference type="EMBL" id="CAKLBY020000223">
    <property type="protein sequence ID" value="CAK7936125.1"/>
    <property type="molecule type" value="Genomic_DNA"/>
</dbReference>
<keyword evidence="10" id="KW-0175">Coiled coil</keyword>
<dbReference type="GO" id="GO:0046872">
    <property type="term" value="F:metal ion binding"/>
    <property type="evidence" value="ECO:0007669"/>
    <property type="project" value="UniProtKB-KW"/>
</dbReference>
<protein>
    <recommendedName>
        <fullName evidence="9">Selenoprotein O</fullName>
    </recommendedName>
</protein>
<keyword evidence="8" id="KW-0460">Magnesium</keyword>
<comment type="caution">
    <text evidence="11">The sequence shown here is derived from an EMBL/GenBank/DDBJ whole genome shotgun (WGS) entry which is preliminary data.</text>
</comment>
<dbReference type="GO" id="GO:0005524">
    <property type="term" value="F:ATP binding"/>
    <property type="evidence" value="ECO:0007669"/>
    <property type="project" value="UniProtKB-KW"/>
</dbReference>
<evidence type="ECO:0000313" key="11">
    <source>
        <dbReference type="EMBL" id="CAK7936125.1"/>
    </source>
</evidence>
<dbReference type="GO" id="GO:0016779">
    <property type="term" value="F:nucleotidyltransferase activity"/>
    <property type="evidence" value="ECO:0007669"/>
    <property type="project" value="UniProtKB-KW"/>
</dbReference>
<comment type="cofactor">
    <cofactor evidence="1">
        <name>Mg(2+)</name>
        <dbReference type="ChEBI" id="CHEBI:18420"/>
    </cofactor>
</comment>
<keyword evidence="7" id="KW-0067">ATP-binding</keyword>
<keyword evidence="6" id="KW-0547">Nucleotide-binding</keyword>
<sequence>MGKTACRLGFSRGWRRVPTSRFDNAVLRELPLDAEPRSGVRSAVPGACFSRVTPTPIASPELVVVSPSALGLVGLELTDHLIETASNLKTDTGDHDDSGGNEDESFQSIELLVPILAGNQLLPGSETAAQCYCGHQFGYFSGQLGDGAALYLGEVVSESNDRWELQLKGSGLTPYSRTADGRKVLRSTLREFLCSEHMSALGVPTTRAGSVVVSRETQVLRDVFYNGNAKMEPTAVVTRIAKSFLRFGSFEIFKEHDQLSGRAGPSAHLNYKDEMMKRMLDFTIQQYFPEINGDKKYKQFYNEVVRRTAKLVAKWQTVGFCHGVLNTDNMSIVGDTLDYGPFGFMEHFDPKHICNTSDDQGRYRYEAQPEICKWNCTVLADQLELVTDRAELDPGLKAFDEIYEEEYMRLMREKLGLSAQRGCIEDKALVNTLFDVLTHTGADFTCAFRILSKLDAYDSGGSHRQTLDQLVAVSETLAEQKRKLEQASSGISDAQINMCSTLLQNDPRRARQYGVTPALLAQMKATREAKRTLDATTDDERLSSVRTAWKDWIDVYVSRIKDEGIAASDAERRSRMLRVNPLFVLRNHVAQKAIDLAHQGDYDGVEHIYELVTHPFDEPRDERDLVYAQPQDPSTAPLCVSCSS</sequence>
<dbReference type="PANTHER" id="PTHR12153">
    <property type="entry name" value="SELENOPROTEIN O"/>
    <property type="match status" value="1"/>
</dbReference>
<dbReference type="Pfam" id="PF02696">
    <property type="entry name" value="SelO"/>
    <property type="match status" value="1"/>
</dbReference>
<evidence type="ECO:0000256" key="6">
    <source>
        <dbReference type="ARBA" id="ARBA00022741"/>
    </source>
</evidence>
<evidence type="ECO:0000256" key="1">
    <source>
        <dbReference type="ARBA" id="ARBA00001946"/>
    </source>
</evidence>
<keyword evidence="4" id="KW-0548">Nucleotidyltransferase</keyword>
<reference evidence="11" key="1">
    <citation type="submission" date="2024-01" db="EMBL/GenBank/DDBJ databases">
        <authorList>
            <person name="Webb A."/>
        </authorList>
    </citation>
    <scope>NUCLEOTIDE SEQUENCE</scope>
    <source>
        <strain evidence="11">Pm1</strain>
    </source>
</reference>
<evidence type="ECO:0000256" key="4">
    <source>
        <dbReference type="ARBA" id="ARBA00022695"/>
    </source>
</evidence>
<evidence type="ECO:0000256" key="9">
    <source>
        <dbReference type="ARBA" id="ARBA00031547"/>
    </source>
</evidence>
<dbReference type="Proteomes" id="UP001162060">
    <property type="component" value="Unassembled WGS sequence"/>
</dbReference>
<evidence type="ECO:0000256" key="2">
    <source>
        <dbReference type="ARBA" id="ARBA00009747"/>
    </source>
</evidence>
<dbReference type="PANTHER" id="PTHR12153:SF15">
    <property type="entry name" value="PROTEIN ADENYLYLTRANSFERASE SELO, MITOCHONDRIAL"/>
    <property type="match status" value="1"/>
</dbReference>
<proteinExistence type="inferred from homology"/>
<dbReference type="InterPro" id="IPR003846">
    <property type="entry name" value="SelO"/>
</dbReference>
<feature type="coiled-coil region" evidence="10">
    <location>
        <begin position="467"/>
        <end position="497"/>
    </location>
</feature>
<evidence type="ECO:0000256" key="3">
    <source>
        <dbReference type="ARBA" id="ARBA00022679"/>
    </source>
</evidence>
<evidence type="ECO:0000256" key="5">
    <source>
        <dbReference type="ARBA" id="ARBA00022723"/>
    </source>
</evidence>
<name>A0AAV1UNL1_9STRA</name>
<keyword evidence="5" id="KW-0479">Metal-binding</keyword>
<evidence type="ECO:0000256" key="10">
    <source>
        <dbReference type="SAM" id="Coils"/>
    </source>
</evidence>
<dbReference type="AlphaFoldDB" id="A0AAV1UNL1"/>
<accession>A0AAV1UNL1</accession>
<keyword evidence="3" id="KW-0808">Transferase</keyword>
<organism evidence="11 12">
    <name type="scientific">Peronospora matthiolae</name>
    <dbReference type="NCBI Taxonomy" id="2874970"/>
    <lineage>
        <taxon>Eukaryota</taxon>
        <taxon>Sar</taxon>
        <taxon>Stramenopiles</taxon>
        <taxon>Oomycota</taxon>
        <taxon>Peronosporomycetes</taxon>
        <taxon>Peronosporales</taxon>
        <taxon>Peronosporaceae</taxon>
        <taxon>Peronospora</taxon>
    </lineage>
</organism>
<evidence type="ECO:0000256" key="7">
    <source>
        <dbReference type="ARBA" id="ARBA00022840"/>
    </source>
</evidence>
<evidence type="ECO:0000256" key="8">
    <source>
        <dbReference type="ARBA" id="ARBA00022842"/>
    </source>
</evidence>
<dbReference type="HAMAP" id="MF_00692">
    <property type="entry name" value="SelO"/>
    <property type="match status" value="1"/>
</dbReference>
<evidence type="ECO:0000313" key="12">
    <source>
        <dbReference type="Proteomes" id="UP001162060"/>
    </source>
</evidence>
<comment type="similarity">
    <text evidence="2">Belongs to the SELO family.</text>
</comment>